<evidence type="ECO:0000256" key="1">
    <source>
        <dbReference type="SAM" id="MobiDB-lite"/>
    </source>
</evidence>
<feature type="compositionally biased region" description="Acidic residues" evidence="1">
    <location>
        <begin position="132"/>
        <end position="145"/>
    </location>
</feature>
<dbReference type="STRING" id="1522189.A0A316VQP9"/>
<proteinExistence type="predicted"/>
<reference evidence="2 3" key="1">
    <citation type="journal article" date="2018" name="Mol. Biol. Evol.">
        <title>Broad Genomic Sampling Reveals a Smut Pathogenic Ancestry of the Fungal Clade Ustilaginomycotina.</title>
        <authorList>
            <person name="Kijpornyongpan T."/>
            <person name="Mondo S.J."/>
            <person name="Barry K."/>
            <person name="Sandor L."/>
            <person name="Lee J."/>
            <person name="Lipzen A."/>
            <person name="Pangilinan J."/>
            <person name="LaButti K."/>
            <person name="Hainaut M."/>
            <person name="Henrissat B."/>
            <person name="Grigoriev I.V."/>
            <person name="Spatafora J.W."/>
            <person name="Aime M.C."/>
        </authorList>
    </citation>
    <scope>NUCLEOTIDE SEQUENCE [LARGE SCALE GENOMIC DNA]</scope>
    <source>
        <strain evidence="2 3">MCA 4658</strain>
    </source>
</reference>
<dbReference type="SUPFAM" id="SSF82199">
    <property type="entry name" value="SET domain"/>
    <property type="match status" value="2"/>
</dbReference>
<keyword evidence="3" id="KW-1185">Reference proteome</keyword>
<dbReference type="EMBL" id="KZ819438">
    <property type="protein sequence ID" value="PWN39916.1"/>
    <property type="molecule type" value="Genomic_DNA"/>
</dbReference>
<organism evidence="2 3">
    <name type="scientific">Ceraceosorus guamensis</name>
    <dbReference type="NCBI Taxonomy" id="1522189"/>
    <lineage>
        <taxon>Eukaryota</taxon>
        <taxon>Fungi</taxon>
        <taxon>Dikarya</taxon>
        <taxon>Basidiomycota</taxon>
        <taxon>Ustilaginomycotina</taxon>
        <taxon>Exobasidiomycetes</taxon>
        <taxon>Ceraceosorales</taxon>
        <taxon>Ceraceosoraceae</taxon>
        <taxon>Ceraceosorus</taxon>
    </lineage>
</organism>
<evidence type="ECO:0000313" key="3">
    <source>
        <dbReference type="Proteomes" id="UP000245783"/>
    </source>
</evidence>
<protein>
    <recommendedName>
        <fullName evidence="4">SET domain-containing protein</fullName>
    </recommendedName>
</protein>
<dbReference type="RefSeq" id="XP_025367076.1">
    <property type="nucleotide sequence ID" value="XM_025515725.1"/>
</dbReference>
<accession>A0A316VQP9</accession>
<dbReference type="InParanoid" id="A0A316VQP9"/>
<dbReference type="OrthoDB" id="5792673at2759"/>
<dbReference type="InterPro" id="IPR046341">
    <property type="entry name" value="SET_dom_sf"/>
</dbReference>
<feature type="compositionally biased region" description="Low complexity" evidence="1">
    <location>
        <begin position="317"/>
        <end position="351"/>
    </location>
</feature>
<sequence length="417" mass="44664">MRLGSATASAALEGEPAVIPCQTANRCKRSPKRTARTFERQGAQEVRALVLVCRERRGPSIDTRSRLAQRRMTKHGKDPQSKHNKGFLFGGDQRNQKKPTPHPLSKQGRAAASANAQVKLKPIQSAPWPGQQEDDSSSDDNDDDASAAPSQRRLRRLDVACIPSKGLPPHLHHLCQAIHPDDPHSSQSCAARAAFLRVPASALHPAAGQYGLFAAIDIPPRTPIAPYFGMLHTEAESDPASNYDLALEGPSGERLAIDATHAGSIARFCNDYRNILNRPNAELRDFIARPAPMSGTRDLASTKAQLRRASHLEDEAIATTGSKAGAAKALGTEQGSSASPAPPEEQSSISETSDLAVDEALANLSVSDVKPARPAAGAQMRPIIGLAIYSASKPIKRGEEICISYGKGFWAAREGRE</sequence>
<dbReference type="GeneID" id="37037595"/>
<feature type="region of interest" description="Disordered" evidence="1">
    <location>
        <begin position="61"/>
        <end position="152"/>
    </location>
</feature>
<feature type="region of interest" description="Disordered" evidence="1">
    <location>
        <begin position="288"/>
        <end position="307"/>
    </location>
</feature>
<gene>
    <name evidence="2" type="ORF">IE81DRAFT_343043</name>
</gene>
<feature type="region of interest" description="Disordered" evidence="1">
    <location>
        <begin position="315"/>
        <end position="352"/>
    </location>
</feature>
<name>A0A316VQP9_9BASI</name>
<evidence type="ECO:0000313" key="2">
    <source>
        <dbReference type="EMBL" id="PWN39916.1"/>
    </source>
</evidence>
<dbReference type="Proteomes" id="UP000245783">
    <property type="component" value="Unassembled WGS sequence"/>
</dbReference>
<evidence type="ECO:0008006" key="4">
    <source>
        <dbReference type="Google" id="ProtNLM"/>
    </source>
</evidence>
<dbReference type="Gene3D" id="2.170.270.10">
    <property type="entry name" value="SET domain"/>
    <property type="match status" value="1"/>
</dbReference>
<dbReference type="AlphaFoldDB" id="A0A316VQP9"/>